<keyword evidence="1" id="KW-0812">Transmembrane</keyword>
<name>A0ABP6T0P7_9ACTN</name>
<keyword evidence="3" id="KW-1185">Reference proteome</keyword>
<evidence type="ECO:0000256" key="1">
    <source>
        <dbReference type="SAM" id="Phobius"/>
    </source>
</evidence>
<protein>
    <submittedName>
        <fullName evidence="2">Uncharacterized protein</fullName>
    </submittedName>
</protein>
<dbReference type="RefSeq" id="WP_345729218.1">
    <property type="nucleotide sequence ID" value="NZ_BAAAYN010000023.1"/>
</dbReference>
<feature type="transmembrane region" description="Helical" evidence="1">
    <location>
        <begin position="7"/>
        <end position="29"/>
    </location>
</feature>
<evidence type="ECO:0000313" key="3">
    <source>
        <dbReference type="Proteomes" id="UP001501676"/>
    </source>
</evidence>
<dbReference type="EMBL" id="BAAAYN010000023">
    <property type="protein sequence ID" value="GAA3388584.1"/>
    <property type="molecule type" value="Genomic_DNA"/>
</dbReference>
<proteinExistence type="predicted"/>
<organism evidence="2 3">
    <name type="scientific">Cryptosporangium minutisporangium</name>
    <dbReference type="NCBI Taxonomy" id="113569"/>
    <lineage>
        <taxon>Bacteria</taxon>
        <taxon>Bacillati</taxon>
        <taxon>Actinomycetota</taxon>
        <taxon>Actinomycetes</taxon>
        <taxon>Cryptosporangiales</taxon>
        <taxon>Cryptosporangiaceae</taxon>
        <taxon>Cryptosporangium</taxon>
    </lineage>
</organism>
<gene>
    <name evidence="2" type="ORF">GCM10020369_35340</name>
</gene>
<evidence type="ECO:0000313" key="2">
    <source>
        <dbReference type="EMBL" id="GAA3388584.1"/>
    </source>
</evidence>
<reference evidence="3" key="1">
    <citation type="journal article" date="2019" name="Int. J. Syst. Evol. Microbiol.">
        <title>The Global Catalogue of Microorganisms (GCM) 10K type strain sequencing project: providing services to taxonomists for standard genome sequencing and annotation.</title>
        <authorList>
            <consortium name="The Broad Institute Genomics Platform"/>
            <consortium name="The Broad Institute Genome Sequencing Center for Infectious Disease"/>
            <person name="Wu L."/>
            <person name="Ma J."/>
        </authorList>
    </citation>
    <scope>NUCLEOTIDE SEQUENCE [LARGE SCALE GENOMIC DNA]</scope>
    <source>
        <strain evidence="3">JCM 9458</strain>
    </source>
</reference>
<dbReference type="Proteomes" id="UP001501676">
    <property type="component" value="Unassembled WGS sequence"/>
</dbReference>
<keyword evidence="1" id="KW-1133">Transmembrane helix</keyword>
<keyword evidence="1" id="KW-0472">Membrane</keyword>
<accession>A0ABP6T0P7</accession>
<comment type="caution">
    <text evidence="2">The sequence shown here is derived from an EMBL/GenBank/DDBJ whole genome shotgun (WGS) entry which is preliminary data.</text>
</comment>
<sequence>MTARRRAWWIAAFVGVLLLAVTSVGVLYLRDEPIPRLARASAAAPTALGLYETRFEPGWLPREFALEHRWSQTTQQGYLARRRGDHEWERIEIQLGPRNGTLLGWRAPRQPTWKGPPLPGVAYLLWEWAPGAPALVQVGNRKDAREVAQRVAASLRITDPQPVRYPFTVRQPAGYTVEITSTFHGTGAVRSSVGFGPGDPNIDIGVLVYPSEPPLASANTTVRGLPARVYVADQNASFDVQLAHAVAQVNCHHPDQPAADLRAACLATAETVRLVGNPRDPATWRTPPVHR</sequence>